<comment type="caution">
    <text evidence="11">The sequence shown here is derived from an EMBL/GenBank/DDBJ whole genome shotgun (WGS) entry which is preliminary data.</text>
</comment>
<keyword evidence="5 9" id="KW-0812">Transmembrane</keyword>
<reference evidence="11 12" key="1">
    <citation type="submission" date="2024-06" db="EMBL/GenBank/DDBJ databases">
        <title>Genomic Encyclopedia of Type Strains, Phase IV (KMG-IV): sequencing the most valuable type-strain genomes for metagenomic binning, comparative biology and taxonomic classification.</title>
        <authorList>
            <person name="Goeker M."/>
        </authorList>
    </citation>
    <scope>NUCLEOTIDE SEQUENCE [LARGE SCALE GENOMIC DNA]</scope>
    <source>
        <strain evidence="11 12">DSM 29846</strain>
    </source>
</reference>
<evidence type="ECO:0000313" key="12">
    <source>
        <dbReference type="Proteomes" id="UP001549036"/>
    </source>
</evidence>
<evidence type="ECO:0000256" key="2">
    <source>
        <dbReference type="ARBA" id="ARBA00010072"/>
    </source>
</evidence>
<dbReference type="PANTHER" id="PTHR30614:SF37">
    <property type="entry name" value="AMINO-ACID ABC TRANSPORTER PERMEASE PROTEIN YHDX-RELATED"/>
    <property type="match status" value="1"/>
</dbReference>
<keyword evidence="4" id="KW-1003">Cell membrane</keyword>
<dbReference type="PROSITE" id="PS50928">
    <property type="entry name" value="ABC_TM1"/>
    <property type="match status" value="1"/>
</dbReference>
<dbReference type="SUPFAM" id="SSF161098">
    <property type="entry name" value="MetI-like"/>
    <property type="match status" value="2"/>
</dbReference>
<evidence type="ECO:0000256" key="5">
    <source>
        <dbReference type="ARBA" id="ARBA00022692"/>
    </source>
</evidence>
<keyword evidence="7 9" id="KW-1133">Transmembrane helix</keyword>
<dbReference type="CDD" id="cd06261">
    <property type="entry name" value="TM_PBP2"/>
    <property type="match status" value="1"/>
</dbReference>
<feature type="transmembrane region" description="Helical" evidence="9">
    <location>
        <begin position="29"/>
        <end position="49"/>
    </location>
</feature>
<gene>
    <name evidence="11" type="ORF">ABID26_007343</name>
</gene>
<evidence type="ECO:0000259" key="10">
    <source>
        <dbReference type="PROSITE" id="PS50928"/>
    </source>
</evidence>
<keyword evidence="8 9" id="KW-0472">Membrane</keyword>
<sequence>MIEANTKLERASLVTPPVKQHVARVRYKLTHGAVVAAVIGLVILVALAIHQNLASRGIDFSFAYLSAPSRFGISEGLAPVWTGWAPIFESVDASSSNLAMLEAGLFNTLKVALLAITFSTLVGVGLGVLRLSTNWLLRNLAFAIGEFIRNTPILIQLMFWYFAVLLQLPSYGSATKVSKWFVVGQSGVFLPLPHLSDSAGPASALFVAVAIAFLSAACLRRFPARWRIALLGVGLCVIGASYASGFGINLDWPVLGRFGATGGLHFTPEMSAILITIIVNSAGYISEIVRGAIEGLPKGQWEAAAALGLSRRDTMRDIVLPQVFRIIIPSLTNRYISLTKDTSIGIAIGFPDLFSVSGTVASQTGRDFEIFIVVMGVYLLLSWLISGLTNFVNRWIALETA</sequence>
<evidence type="ECO:0000256" key="9">
    <source>
        <dbReference type="RuleBase" id="RU363032"/>
    </source>
</evidence>
<feature type="transmembrane region" description="Helical" evidence="9">
    <location>
        <begin position="153"/>
        <end position="172"/>
    </location>
</feature>
<comment type="subcellular location">
    <subcellularLocation>
        <location evidence="1">Cell inner membrane</location>
        <topology evidence="1">Multi-pass membrane protein</topology>
    </subcellularLocation>
    <subcellularLocation>
        <location evidence="9">Cell membrane</location>
        <topology evidence="9">Multi-pass membrane protein</topology>
    </subcellularLocation>
</comment>
<evidence type="ECO:0000256" key="4">
    <source>
        <dbReference type="ARBA" id="ARBA00022475"/>
    </source>
</evidence>
<dbReference type="EMBL" id="JBEPLM010000034">
    <property type="protein sequence ID" value="MET3597916.1"/>
    <property type="molecule type" value="Genomic_DNA"/>
</dbReference>
<dbReference type="Gene3D" id="1.10.3720.10">
    <property type="entry name" value="MetI-like"/>
    <property type="match status" value="2"/>
</dbReference>
<comment type="similarity">
    <text evidence="2">Belongs to the binding-protein-dependent transport system permease family. HisMQ subfamily.</text>
</comment>
<keyword evidence="3 9" id="KW-0813">Transport</keyword>
<dbReference type="InterPro" id="IPR000515">
    <property type="entry name" value="MetI-like"/>
</dbReference>
<feature type="transmembrane region" description="Helical" evidence="9">
    <location>
        <begin position="228"/>
        <end position="250"/>
    </location>
</feature>
<evidence type="ECO:0000256" key="3">
    <source>
        <dbReference type="ARBA" id="ARBA00022448"/>
    </source>
</evidence>
<evidence type="ECO:0000256" key="6">
    <source>
        <dbReference type="ARBA" id="ARBA00022970"/>
    </source>
</evidence>
<dbReference type="NCBIfam" id="TIGR01726">
    <property type="entry name" value="HEQRo_perm_3TM"/>
    <property type="match status" value="1"/>
</dbReference>
<protein>
    <submittedName>
        <fullName evidence="11">General L-amino acid transport system permease protein</fullName>
    </submittedName>
</protein>
<feature type="transmembrane region" description="Helical" evidence="9">
    <location>
        <begin position="199"/>
        <end position="219"/>
    </location>
</feature>
<keyword evidence="6" id="KW-0029">Amino-acid transport</keyword>
<feature type="domain" description="ABC transmembrane type-1" evidence="10">
    <location>
        <begin position="105"/>
        <end position="389"/>
    </location>
</feature>
<evidence type="ECO:0000256" key="1">
    <source>
        <dbReference type="ARBA" id="ARBA00004429"/>
    </source>
</evidence>
<dbReference type="RefSeq" id="WP_354418295.1">
    <property type="nucleotide sequence ID" value="NZ_JBEPLM010000034.1"/>
</dbReference>
<dbReference type="InterPro" id="IPR035906">
    <property type="entry name" value="MetI-like_sf"/>
</dbReference>
<keyword evidence="12" id="KW-1185">Reference proteome</keyword>
<feature type="transmembrane region" description="Helical" evidence="9">
    <location>
        <begin position="111"/>
        <end position="132"/>
    </location>
</feature>
<dbReference type="InterPro" id="IPR043429">
    <property type="entry name" value="ArtM/GltK/GlnP/TcyL/YhdX-like"/>
</dbReference>
<evidence type="ECO:0000256" key="8">
    <source>
        <dbReference type="ARBA" id="ARBA00023136"/>
    </source>
</evidence>
<organism evidence="11 12">
    <name type="scientific">Mesorhizobium shonense</name>
    <dbReference type="NCBI Taxonomy" id="1209948"/>
    <lineage>
        <taxon>Bacteria</taxon>
        <taxon>Pseudomonadati</taxon>
        <taxon>Pseudomonadota</taxon>
        <taxon>Alphaproteobacteria</taxon>
        <taxon>Hyphomicrobiales</taxon>
        <taxon>Phyllobacteriaceae</taxon>
        <taxon>Mesorhizobium</taxon>
    </lineage>
</organism>
<evidence type="ECO:0000313" key="11">
    <source>
        <dbReference type="EMBL" id="MET3597916.1"/>
    </source>
</evidence>
<feature type="transmembrane region" description="Helical" evidence="9">
    <location>
        <begin position="270"/>
        <end position="289"/>
    </location>
</feature>
<feature type="transmembrane region" description="Helical" evidence="9">
    <location>
        <begin position="370"/>
        <end position="392"/>
    </location>
</feature>
<dbReference type="PANTHER" id="PTHR30614">
    <property type="entry name" value="MEMBRANE COMPONENT OF AMINO ACID ABC TRANSPORTER"/>
    <property type="match status" value="1"/>
</dbReference>
<dbReference type="Pfam" id="PF00528">
    <property type="entry name" value="BPD_transp_1"/>
    <property type="match status" value="1"/>
</dbReference>
<dbReference type="InterPro" id="IPR010065">
    <property type="entry name" value="AA_ABC_transptr_permease_3TM"/>
</dbReference>
<name>A0ABV2I589_9HYPH</name>
<accession>A0ABV2I589</accession>
<dbReference type="Proteomes" id="UP001549036">
    <property type="component" value="Unassembled WGS sequence"/>
</dbReference>
<evidence type="ECO:0000256" key="7">
    <source>
        <dbReference type="ARBA" id="ARBA00022989"/>
    </source>
</evidence>
<proteinExistence type="inferred from homology"/>